<organism evidence="1 2">
    <name type="scientific">Alternaria gaisen</name>
    <dbReference type="NCBI Taxonomy" id="167740"/>
    <lineage>
        <taxon>Eukaryota</taxon>
        <taxon>Fungi</taxon>
        <taxon>Dikarya</taxon>
        <taxon>Ascomycota</taxon>
        <taxon>Pezizomycotina</taxon>
        <taxon>Dothideomycetes</taxon>
        <taxon>Pleosporomycetidae</taxon>
        <taxon>Pleosporales</taxon>
        <taxon>Pleosporineae</taxon>
        <taxon>Pleosporaceae</taxon>
        <taxon>Alternaria</taxon>
        <taxon>Alternaria sect. Alternaria</taxon>
    </lineage>
</organism>
<dbReference type="Proteomes" id="UP000293547">
    <property type="component" value="Unassembled WGS sequence"/>
</dbReference>
<protein>
    <submittedName>
        <fullName evidence="1">Uncharacterized protein</fullName>
    </submittedName>
</protein>
<comment type="caution">
    <text evidence="1">The sequence shown here is derived from an EMBL/GenBank/DDBJ whole genome shotgun (WGS) entry which is preliminary data.</text>
</comment>
<keyword evidence="2" id="KW-1185">Reference proteome</keyword>
<gene>
    <name evidence="1" type="ORF">AG0111_0g4744</name>
</gene>
<accession>A0ACB6FR98</accession>
<evidence type="ECO:0000313" key="2">
    <source>
        <dbReference type="Proteomes" id="UP000293547"/>
    </source>
</evidence>
<dbReference type="EMBL" id="PDWZ02000004">
    <property type="protein sequence ID" value="KAB2106935.1"/>
    <property type="molecule type" value="Genomic_DNA"/>
</dbReference>
<evidence type="ECO:0000313" key="1">
    <source>
        <dbReference type="EMBL" id="KAB2106935.1"/>
    </source>
</evidence>
<sequence>MLLKHRSFLASGLVILQALQISVQGLVVQARNETCKINLKPDTADIANTSYVNTVRSVQIPSRRTYRYVFSQPLKSEKPYLLFLHGFPESSYGWINQIEYFKRHGYGIIAPDMLGYGGTDNPTDLEAFKLKTISSELVDLLDCEGIGQVVAIGHDFGSSAVSALQWYNPDRLLGLAFMSLGYFSPGLDLPLAAIEALNNQSETFFGYPALGYWPFHNTDEATTAYDNHLDSVYTLWYTNNETYQRQYLASYNALETWLSEDRQASYGGAYISEVTKAQWKSIVERQGGLSGGLNWYRANLQGVNSADAAALRSVSPTILKPTLIIVGNDDPVAQPSVQLNNTLPFAPRARIRTLDAGHFVPLQAVEEVNYELHEFLKTFT</sequence>
<proteinExistence type="predicted"/>
<reference evidence="1 2" key="1">
    <citation type="journal article" date="2019" name="bioRxiv">
        <title>Genomics, evolutionary history and diagnostics of the Alternaria alternata species group including apple and Asian pear pathotypes.</title>
        <authorList>
            <person name="Armitage A.D."/>
            <person name="Cockerton H.M."/>
            <person name="Sreenivasaprasad S."/>
            <person name="Woodhall J.W."/>
            <person name="Lane C.R."/>
            <person name="Harrison R.J."/>
            <person name="Clarkson J.P."/>
        </authorList>
    </citation>
    <scope>NUCLEOTIDE SEQUENCE [LARGE SCALE GENOMIC DNA]</scope>
    <source>
        <strain evidence="1 2">FERA 650</strain>
    </source>
</reference>
<name>A0ACB6FR98_9PLEO</name>